<evidence type="ECO:0000256" key="12">
    <source>
        <dbReference type="PIRSR" id="PIRSR611150-1"/>
    </source>
</evidence>
<sequence>MFDFLLMSLLALNTIALPTDAIQQRASVGINETELEDGPCRDVTFIWARASTETGNMGGSLGPLLCDDLKAYYEEDNVACQGVGGAYAADLISNTYPLGTSQGAIDEATRLFNLANTKCPETQVVAGGYSQGTAVMAASISALEATVQEQIAGVVLFRYTRNLQNLGRIPDFSTARTLIYCNEGDLVCDGTLNVTQAHYEYEQYIPAATEFLEQELL</sequence>
<dbReference type="OrthoDB" id="3225429at2759"/>
<dbReference type="InterPro" id="IPR029058">
    <property type="entry name" value="AB_hydrolase_fold"/>
</dbReference>
<keyword evidence="7 14" id="KW-0378">Hydrolase</keyword>
<feature type="disulfide bond" evidence="13">
    <location>
        <begin position="40"/>
        <end position="119"/>
    </location>
</feature>
<comment type="catalytic activity">
    <reaction evidence="9 14">
        <text>cutin + H2O = cutin monomers.</text>
        <dbReference type="EC" id="3.1.1.74"/>
    </reaction>
</comment>
<evidence type="ECO:0000256" key="3">
    <source>
        <dbReference type="ARBA" id="ARBA00013095"/>
    </source>
</evidence>
<evidence type="ECO:0000256" key="11">
    <source>
        <dbReference type="ARBA" id="ARBA00074522"/>
    </source>
</evidence>
<comment type="function">
    <text evidence="10">Catalyzes the hydrolysis of complex carboxylic polyesters found in the cell wall of plants. Degrades cutin, a macromolecule that forms the structure of the plant cuticle. Allows pathogenic fungi to penetrate through the cuticular barrier into the host plant during the initial stage of fungal infection.</text>
</comment>
<evidence type="ECO:0000256" key="4">
    <source>
        <dbReference type="ARBA" id="ARBA00022487"/>
    </source>
</evidence>
<dbReference type="EMBL" id="JABCIY010000148">
    <property type="protein sequence ID" value="KAF7192370.1"/>
    <property type="molecule type" value="Genomic_DNA"/>
</dbReference>
<evidence type="ECO:0000256" key="2">
    <source>
        <dbReference type="ARBA" id="ARBA00007534"/>
    </source>
</evidence>
<name>A0A8H6VI30_9PEZI</name>
<keyword evidence="8 13" id="KW-1015">Disulfide bond</keyword>
<reference evidence="15" key="1">
    <citation type="submission" date="2020-04" db="EMBL/GenBank/DDBJ databases">
        <title>Draft genome resource of the tomato pathogen Pseudocercospora fuligena.</title>
        <authorList>
            <person name="Zaccaron A."/>
        </authorList>
    </citation>
    <scope>NUCLEOTIDE SEQUENCE</scope>
    <source>
        <strain evidence="15">PF001</strain>
    </source>
</reference>
<proteinExistence type="inferred from homology"/>
<evidence type="ECO:0000256" key="9">
    <source>
        <dbReference type="ARBA" id="ARBA00034045"/>
    </source>
</evidence>
<dbReference type="InterPro" id="IPR043579">
    <property type="entry name" value="CUTINASE_2"/>
</dbReference>
<evidence type="ECO:0000256" key="10">
    <source>
        <dbReference type="ARBA" id="ARBA00057514"/>
    </source>
</evidence>
<dbReference type="Proteomes" id="UP000660729">
    <property type="component" value="Unassembled WGS sequence"/>
</dbReference>
<feature type="disulfide bond" evidence="13">
    <location>
        <begin position="181"/>
        <end position="188"/>
    </location>
</feature>
<comment type="similarity">
    <text evidence="2 14">Belongs to the cutinase family.</text>
</comment>
<dbReference type="PANTHER" id="PTHR48250:SF3">
    <property type="entry name" value="CUTINASE 1-RELATED"/>
    <property type="match status" value="1"/>
</dbReference>
<protein>
    <recommendedName>
        <fullName evidence="11 14">Cutinase</fullName>
        <ecNumber evidence="3 14">3.1.1.74</ecNumber>
    </recommendedName>
</protein>
<keyword evidence="16" id="KW-1185">Reference proteome</keyword>
<dbReference type="AlphaFoldDB" id="A0A8H6VI30"/>
<dbReference type="FunFam" id="3.40.50.1820:FF:000235">
    <property type="entry name" value="Cutinase 1"/>
    <property type="match status" value="1"/>
</dbReference>
<evidence type="ECO:0000313" key="15">
    <source>
        <dbReference type="EMBL" id="KAF7192370.1"/>
    </source>
</evidence>
<evidence type="ECO:0000256" key="1">
    <source>
        <dbReference type="ARBA" id="ARBA00004613"/>
    </source>
</evidence>
<dbReference type="SUPFAM" id="SSF53474">
    <property type="entry name" value="alpha/beta-Hydrolases"/>
    <property type="match status" value="1"/>
</dbReference>
<dbReference type="PRINTS" id="PR00129">
    <property type="entry name" value="CUTINASE"/>
</dbReference>
<dbReference type="SMART" id="SM01110">
    <property type="entry name" value="Cutinase"/>
    <property type="match status" value="1"/>
</dbReference>
<evidence type="ECO:0000256" key="6">
    <source>
        <dbReference type="ARBA" id="ARBA00022729"/>
    </source>
</evidence>
<keyword evidence="5 14" id="KW-0964">Secreted</keyword>
<feature type="signal peptide" evidence="14">
    <location>
        <begin position="1"/>
        <end position="21"/>
    </location>
</feature>
<organism evidence="15 16">
    <name type="scientific">Pseudocercospora fuligena</name>
    <dbReference type="NCBI Taxonomy" id="685502"/>
    <lineage>
        <taxon>Eukaryota</taxon>
        <taxon>Fungi</taxon>
        <taxon>Dikarya</taxon>
        <taxon>Ascomycota</taxon>
        <taxon>Pezizomycotina</taxon>
        <taxon>Dothideomycetes</taxon>
        <taxon>Dothideomycetidae</taxon>
        <taxon>Mycosphaerellales</taxon>
        <taxon>Mycosphaerellaceae</taxon>
        <taxon>Pseudocercospora</taxon>
    </lineage>
</organism>
<dbReference type="InterPro" id="IPR011150">
    <property type="entry name" value="Cutinase_monf"/>
</dbReference>
<dbReference type="PROSITE" id="PS00155">
    <property type="entry name" value="CUTINASE_1"/>
    <property type="match status" value="1"/>
</dbReference>
<dbReference type="EC" id="3.1.1.74" evidence="3 14"/>
<comment type="caution">
    <text evidence="15">The sequence shown here is derived from an EMBL/GenBank/DDBJ whole genome shotgun (WGS) entry which is preliminary data.</text>
</comment>
<evidence type="ECO:0000256" key="7">
    <source>
        <dbReference type="ARBA" id="ARBA00022801"/>
    </source>
</evidence>
<evidence type="ECO:0000256" key="8">
    <source>
        <dbReference type="ARBA" id="ARBA00023157"/>
    </source>
</evidence>
<dbReference type="PROSITE" id="PS00931">
    <property type="entry name" value="CUTINASE_2"/>
    <property type="match status" value="1"/>
</dbReference>
<feature type="active site" evidence="12">
    <location>
        <position position="185"/>
    </location>
</feature>
<comment type="subcellular location">
    <subcellularLocation>
        <location evidence="1 14">Secreted</location>
    </subcellularLocation>
</comment>
<evidence type="ECO:0000256" key="14">
    <source>
        <dbReference type="RuleBase" id="RU361263"/>
    </source>
</evidence>
<dbReference type="PANTHER" id="PTHR48250">
    <property type="entry name" value="CUTINASE 2-RELATED"/>
    <property type="match status" value="1"/>
</dbReference>
<feature type="active site" description="Proton donor/acceptor" evidence="12">
    <location>
        <position position="198"/>
    </location>
</feature>
<dbReference type="Gene3D" id="3.40.50.1820">
    <property type="entry name" value="alpha/beta hydrolase"/>
    <property type="match status" value="1"/>
</dbReference>
<dbReference type="Pfam" id="PF01083">
    <property type="entry name" value="Cutinase"/>
    <property type="match status" value="1"/>
</dbReference>
<gene>
    <name evidence="15" type="ORF">HII31_06402</name>
</gene>
<dbReference type="InterPro" id="IPR000675">
    <property type="entry name" value="Cutinase/axe"/>
</dbReference>
<keyword evidence="4 14" id="KW-0719">Serine esterase</keyword>
<keyword evidence="6 14" id="KW-0732">Signal</keyword>
<dbReference type="GO" id="GO:0050525">
    <property type="term" value="F:cutinase activity"/>
    <property type="evidence" value="ECO:0007669"/>
    <property type="project" value="UniProtKB-UniRule"/>
</dbReference>
<feature type="chain" id="PRO_5034371437" description="Cutinase" evidence="14">
    <location>
        <begin position="22"/>
        <end position="217"/>
    </location>
</feature>
<dbReference type="GO" id="GO:0005576">
    <property type="term" value="C:extracellular region"/>
    <property type="evidence" value="ECO:0007669"/>
    <property type="project" value="UniProtKB-SubCell"/>
</dbReference>
<evidence type="ECO:0000256" key="13">
    <source>
        <dbReference type="PIRSR" id="PIRSR611150-2"/>
    </source>
</evidence>
<feature type="active site" description="Nucleophile" evidence="12">
    <location>
        <position position="130"/>
    </location>
</feature>
<accession>A0A8H6VI30</accession>
<dbReference type="GO" id="GO:0016052">
    <property type="term" value="P:carbohydrate catabolic process"/>
    <property type="evidence" value="ECO:0007669"/>
    <property type="project" value="TreeGrafter"/>
</dbReference>
<evidence type="ECO:0000256" key="5">
    <source>
        <dbReference type="ARBA" id="ARBA00022525"/>
    </source>
</evidence>
<dbReference type="InterPro" id="IPR043580">
    <property type="entry name" value="CUTINASE_1"/>
</dbReference>
<evidence type="ECO:0000313" key="16">
    <source>
        <dbReference type="Proteomes" id="UP000660729"/>
    </source>
</evidence>